<keyword evidence="2" id="KW-1133">Transmembrane helix</keyword>
<feature type="region of interest" description="Disordered" evidence="1">
    <location>
        <begin position="49"/>
        <end position="73"/>
    </location>
</feature>
<evidence type="ECO:0000313" key="4">
    <source>
        <dbReference type="Proteomes" id="UP001195769"/>
    </source>
</evidence>
<feature type="compositionally biased region" description="Polar residues" evidence="1">
    <location>
        <begin position="62"/>
        <end position="71"/>
    </location>
</feature>
<protein>
    <submittedName>
        <fullName evidence="3">Uncharacterized protein</fullName>
    </submittedName>
</protein>
<evidence type="ECO:0000313" key="3">
    <source>
        <dbReference type="EMBL" id="KAG1894626.1"/>
    </source>
</evidence>
<dbReference type="EMBL" id="JABBWK010000077">
    <property type="protein sequence ID" value="KAG1894626.1"/>
    <property type="molecule type" value="Genomic_DNA"/>
</dbReference>
<keyword evidence="2" id="KW-0472">Membrane</keyword>
<organism evidence="3 4">
    <name type="scientific">Suillus fuscotomentosus</name>
    <dbReference type="NCBI Taxonomy" id="1912939"/>
    <lineage>
        <taxon>Eukaryota</taxon>
        <taxon>Fungi</taxon>
        <taxon>Dikarya</taxon>
        <taxon>Basidiomycota</taxon>
        <taxon>Agaricomycotina</taxon>
        <taxon>Agaricomycetes</taxon>
        <taxon>Agaricomycetidae</taxon>
        <taxon>Boletales</taxon>
        <taxon>Suillineae</taxon>
        <taxon>Suillaceae</taxon>
        <taxon>Suillus</taxon>
    </lineage>
</organism>
<keyword evidence="2" id="KW-0812">Transmembrane</keyword>
<dbReference type="GeneID" id="64662350"/>
<evidence type="ECO:0000256" key="1">
    <source>
        <dbReference type="SAM" id="MobiDB-lite"/>
    </source>
</evidence>
<keyword evidence="4" id="KW-1185">Reference proteome</keyword>
<evidence type="ECO:0000256" key="2">
    <source>
        <dbReference type="SAM" id="Phobius"/>
    </source>
</evidence>
<proteinExistence type="predicted"/>
<sequence length="204" mass="22682">MSQHRDDQEIEALAENRIIEDTGIVLCCRILYMLHMSILHKSDVTKPTQYRPLPVSEPPQPTRSSPHSWSCSDRETQDMQSSLFHGSTSVNGIVNDVDVRAFIDDFSSQAKSQITLAGVSVAMDVAILAIPGLGTTETSRMLCSCSLLLGVGCIFAATMVQHFGERMRSIDFAVQFTSYYCSLTLTLLIEQYTDLLLRTKVNQL</sequence>
<accession>A0AAD4HFU4</accession>
<comment type="caution">
    <text evidence="3">The sequence shown here is derived from an EMBL/GenBank/DDBJ whole genome shotgun (WGS) entry which is preliminary data.</text>
</comment>
<name>A0AAD4HFU4_9AGAM</name>
<gene>
    <name evidence="3" type="ORF">F5891DRAFT_1195068</name>
</gene>
<dbReference type="RefSeq" id="XP_041220202.1">
    <property type="nucleotide sequence ID" value="XM_041368052.1"/>
</dbReference>
<dbReference type="AlphaFoldDB" id="A0AAD4HFU4"/>
<feature type="transmembrane region" description="Helical" evidence="2">
    <location>
        <begin position="139"/>
        <end position="160"/>
    </location>
</feature>
<dbReference type="Proteomes" id="UP001195769">
    <property type="component" value="Unassembled WGS sequence"/>
</dbReference>
<reference evidence="3" key="1">
    <citation type="journal article" date="2020" name="New Phytol.">
        <title>Comparative genomics reveals dynamic genome evolution in host specialist ectomycorrhizal fungi.</title>
        <authorList>
            <person name="Lofgren L.A."/>
            <person name="Nguyen N.H."/>
            <person name="Vilgalys R."/>
            <person name="Ruytinx J."/>
            <person name="Liao H.L."/>
            <person name="Branco S."/>
            <person name="Kuo A."/>
            <person name="LaButti K."/>
            <person name="Lipzen A."/>
            <person name="Andreopoulos W."/>
            <person name="Pangilinan J."/>
            <person name="Riley R."/>
            <person name="Hundley H."/>
            <person name="Na H."/>
            <person name="Barry K."/>
            <person name="Grigoriev I.V."/>
            <person name="Stajich J.E."/>
            <person name="Kennedy P.G."/>
        </authorList>
    </citation>
    <scope>NUCLEOTIDE SEQUENCE</scope>
    <source>
        <strain evidence="3">FC203</strain>
    </source>
</reference>